<name>A0A1Y6ACH6_9BACI</name>
<organism evidence="2 3">
    <name type="scientific">Bacillus pacificus</name>
    <dbReference type="NCBI Taxonomy" id="2026187"/>
    <lineage>
        <taxon>Bacteria</taxon>
        <taxon>Bacillati</taxon>
        <taxon>Bacillota</taxon>
        <taxon>Bacilli</taxon>
        <taxon>Bacillales</taxon>
        <taxon>Bacillaceae</taxon>
        <taxon>Bacillus</taxon>
        <taxon>Bacillus cereus group</taxon>
    </lineage>
</organism>
<evidence type="ECO:0000313" key="2">
    <source>
        <dbReference type="EMBL" id="SME33652.1"/>
    </source>
</evidence>
<dbReference type="AlphaFoldDB" id="A0A1Y6ACH6"/>
<dbReference type="Proteomes" id="UP000194499">
    <property type="component" value="Unassembled WGS sequence"/>
</dbReference>
<keyword evidence="1" id="KW-0472">Membrane</keyword>
<evidence type="ECO:0000313" key="3">
    <source>
        <dbReference type="Proteomes" id="UP000194499"/>
    </source>
</evidence>
<proteinExistence type="predicted"/>
<reference evidence="3" key="1">
    <citation type="submission" date="2017-04" db="EMBL/GenBank/DDBJ databases">
        <authorList>
            <person name="Criscuolo A."/>
        </authorList>
    </citation>
    <scope>NUCLEOTIDE SEQUENCE [LARGE SCALE GENOMIC DNA]</scope>
</reference>
<gene>
    <name evidence="2" type="ORF">BACERE00191_04649</name>
</gene>
<keyword evidence="1" id="KW-0812">Transmembrane</keyword>
<sequence length="72" mass="8772">MYGYSFVQIVLFFIYIFAAFMKNTTFLDKIRPSYIVENVFCELIMNIFYFKKHPLINKQNYCKVMIIKMYIA</sequence>
<dbReference type="EMBL" id="FWZB01000046">
    <property type="protein sequence ID" value="SME33652.1"/>
    <property type="molecule type" value="Genomic_DNA"/>
</dbReference>
<accession>A0A1Y6ACH6</accession>
<protein>
    <submittedName>
        <fullName evidence="2">Uncharacterized protein</fullName>
    </submittedName>
</protein>
<feature type="transmembrane region" description="Helical" evidence="1">
    <location>
        <begin position="6"/>
        <end position="21"/>
    </location>
</feature>
<keyword evidence="1" id="KW-1133">Transmembrane helix</keyword>
<evidence type="ECO:0000256" key="1">
    <source>
        <dbReference type="SAM" id="Phobius"/>
    </source>
</evidence>